<feature type="transmembrane region" description="Helical" evidence="8">
    <location>
        <begin position="270"/>
        <end position="292"/>
    </location>
</feature>
<comment type="similarity">
    <text evidence="8">Belongs to the complex I subunit 5 family.</text>
</comment>
<dbReference type="AlphaFoldDB" id="A0A8F7CB68"/>
<geneLocation type="mitochondrion" evidence="11"/>
<evidence type="ECO:0000256" key="1">
    <source>
        <dbReference type="ARBA" id="ARBA00004141"/>
    </source>
</evidence>
<dbReference type="PROSITE" id="PS51257">
    <property type="entry name" value="PROKAR_LIPOPROTEIN"/>
    <property type="match status" value="1"/>
</dbReference>
<dbReference type="GO" id="GO:0003954">
    <property type="term" value="F:NADH dehydrogenase activity"/>
    <property type="evidence" value="ECO:0007669"/>
    <property type="project" value="TreeGrafter"/>
</dbReference>
<dbReference type="InterPro" id="IPR001750">
    <property type="entry name" value="ND/Mrp_TM"/>
</dbReference>
<dbReference type="GO" id="GO:0008137">
    <property type="term" value="F:NADH dehydrogenase (ubiquinone) activity"/>
    <property type="evidence" value="ECO:0007669"/>
    <property type="project" value="UniProtKB-EC"/>
</dbReference>
<dbReference type="GO" id="GO:0016020">
    <property type="term" value="C:membrane"/>
    <property type="evidence" value="ECO:0007669"/>
    <property type="project" value="UniProtKB-SubCell"/>
</dbReference>
<feature type="transmembrane region" description="Helical" evidence="8">
    <location>
        <begin position="532"/>
        <end position="558"/>
    </location>
</feature>
<keyword evidence="8 11" id="KW-0496">Mitochondrion</keyword>
<dbReference type="Pfam" id="PF00662">
    <property type="entry name" value="Proton_antipo_N"/>
    <property type="match status" value="1"/>
</dbReference>
<dbReference type="EC" id="7.1.1.2" evidence="2 8"/>
<feature type="transmembrane region" description="Helical" evidence="8">
    <location>
        <begin position="177"/>
        <end position="194"/>
    </location>
</feature>
<dbReference type="Pfam" id="PF00361">
    <property type="entry name" value="Proton_antipo_M"/>
    <property type="match status" value="1"/>
</dbReference>
<evidence type="ECO:0000259" key="10">
    <source>
        <dbReference type="Pfam" id="PF00662"/>
    </source>
</evidence>
<evidence type="ECO:0000256" key="7">
    <source>
        <dbReference type="ARBA" id="ARBA00049551"/>
    </source>
</evidence>
<feature type="domain" description="NADH:quinone oxidoreductase/Mrp antiporter transmembrane" evidence="9">
    <location>
        <begin position="106"/>
        <end position="384"/>
    </location>
</feature>
<organism evidence="11">
    <name type="scientific">Omalonyx unguis</name>
    <dbReference type="NCBI Taxonomy" id="1851496"/>
    <lineage>
        <taxon>Eukaryota</taxon>
        <taxon>Metazoa</taxon>
        <taxon>Spiralia</taxon>
        <taxon>Lophotrochozoa</taxon>
        <taxon>Mollusca</taxon>
        <taxon>Gastropoda</taxon>
        <taxon>Heterobranchia</taxon>
        <taxon>Euthyneura</taxon>
        <taxon>Panpulmonata</taxon>
        <taxon>Eupulmonata</taxon>
        <taxon>Stylommatophora</taxon>
        <taxon>Helicina</taxon>
        <taxon>Succineoidea</taxon>
        <taxon>Succineidae</taxon>
        <taxon>Omalonyx</taxon>
    </lineage>
</organism>
<keyword evidence="4 8" id="KW-0812">Transmembrane</keyword>
<gene>
    <name evidence="11" type="primary">ND5</name>
</gene>
<dbReference type="InterPro" id="IPR001516">
    <property type="entry name" value="Proton_antipo_N"/>
</dbReference>
<keyword evidence="8" id="KW-0813">Transport</keyword>
<evidence type="ECO:0000313" key="11">
    <source>
        <dbReference type="EMBL" id="QXU57719.1"/>
    </source>
</evidence>
<dbReference type="PANTHER" id="PTHR42829:SF2">
    <property type="entry name" value="NADH-UBIQUINONE OXIDOREDUCTASE CHAIN 5"/>
    <property type="match status" value="1"/>
</dbReference>
<evidence type="ECO:0000256" key="6">
    <source>
        <dbReference type="ARBA" id="ARBA00023136"/>
    </source>
</evidence>
<protein>
    <recommendedName>
        <fullName evidence="3 8">NADH-ubiquinone oxidoreductase chain 5</fullName>
        <ecNumber evidence="2 8">7.1.1.2</ecNumber>
    </recommendedName>
</protein>
<feature type="transmembrane region" description="Helical" evidence="8">
    <location>
        <begin position="341"/>
        <end position="359"/>
    </location>
</feature>
<keyword evidence="5 8" id="KW-1133">Transmembrane helix</keyword>
<feature type="domain" description="NADH-Ubiquinone oxidoreductase (complex I) chain 5 N-terminal" evidence="10">
    <location>
        <begin position="45"/>
        <end position="89"/>
    </location>
</feature>
<evidence type="ECO:0000259" key="9">
    <source>
        <dbReference type="Pfam" id="PF00361"/>
    </source>
</evidence>
<dbReference type="EMBL" id="MT449229">
    <property type="protein sequence ID" value="QXU57719.1"/>
    <property type="molecule type" value="Genomic_DNA"/>
</dbReference>
<feature type="transmembrane region" description="Helical" evidence="8">
    <location>
        <begin position="206"/>
        <end position="230"/>
    </location>
</feature>
<name>A0A8F7CB68_9EUPU</name>
<dbReference type="GO" id="GO:0015990">
    <property type="term" value="P:electron transport coupled proton transport"/>
    <property type="evidence" value="ECO:0007669"/>
    <property type="project" value="TreeGrafter"/>
</dbReference>
<comment type="function">
    <text evidence="8">Core subunit of the mitochondrial membrane respiratory chain NADH dehydrogenase (Complex I) which catalyzes electron transfer from NADH through the respiratory chain, using ubiquinone as an electron acceptor. Essential for the catalytic activity and assembly of complex I.</text>
</comment>
<feature type="transmembrane region" description="Helical" evidence="8">
    <location>
        <begin position="85"/>
        <end position="104"/>
    </location>
</feature>
<reference evidence="11" key="1">
    <citation type="journal article" date="2021" name="PLoS ONE">
        <title>The mitochondrial genome of the semi-slug Omalonyx unguis (Gastropoda: Succineidae) and the phylogenetic relationships within Stylommatophora.</title>
        <authorList>
            <person name="Guzman L.B."/>
            <person name="Vogler R.E."/>
            <person name="Beltramino A.A."/>
        </authorList>
    </citation>
    <scope>NUCLEOTIDE SEQUENCE</scope>
</reference>
<keyword evidence="6 8" id="KW-0472">Membrane</keyword>
<feature type="transmembrane region" description="Helical" evidence="8">
    <location>
        <begin position="477"/>
        <end position="497"/>
    </location>
</feature>
<sequence>MTFKSLNRLTMMLGILATGCWVLFFYFSYSMNIYILEFNLGSMWSMNLSLSIIFDWISLSFSSVVLVISLSVFWFASLYMKEDLFFYRFIWLLFSFVLSMLILIFSGSFFSILIGWDGLGVTSFLLIIYYQSNESLKSGYLTLLINRIGDILIIISLYYLVYNSSLNFFLYKPESKFYTMFLVLICFAALTKSAQYPFSSWLPAAMAAPTPVSALVHSSTLVTAGIYLVIRLSENINLDSWILSMFLFVGSLTTLLGSLSALNEFDLKKIIALSTLSQLGIMVFCLGLNNVYLSLFHLYTHAMFKALLFMVAGWILMMSYGVQDMRMLGNILYHQPLMKSILFTSILALMGVPFLSAYYSKHLVIEMMFNGIVNIFSYFVLILSSMITCIYSLRMMKILSFSKFNISIINMSDIKLLNKLPYFILSLMSIFSGKMFNNLIINFNTRFFLINFNSWFLFLVLLIGVFLGLIFKYANNILLSTMFFLVPFSFFFKVFFFKFSKKLKFLDYGLLEPQNILLNSFFNLSSKTVNMIIWPIMTNFIWFRFMIIILMVFFYLWLMY</sequence>
<feature type="transmembrane region" description="Helical" evidence="8">
    <location>
        <begin position="56"/>
        <end position="78"/>
    </location>
</feature>
<feature type="transmembrane region" description="Helical" evidence="8">
    <location>
        <begin position="371"/>
        <end position="393"/>
    </location>
</feature>
<evidence type="ECO:0000256" key="2">
    <source>
        <dbReference type="ARBA" id="ARBA00012944"/>
    </source>
</evidence>
<feature type="transmembrane region" description="Helical" evidence="8">
    <location>
        <begin position="12"/>
        <end position="36"/>
    </location>
</feature>
<feature type="transmembrane region" description="Helical" evidence="8">
    <location>
        <begin position="447"/>
        <end position="470"/>
    </location>
</feature>
<evidence type="ECO:0000256" key="3">
    <source>
        <dbReference type="ARBA" id="ARBA00021096"/>
    </source>
</evidence>
<evidence type="ECO:0000256" key="4">
    <source>
        <dbReference type="ARBA" id="ARBA00022692"/>
    </source>
</evidence>
<dbReference type="InterPro" id="IPR003945">
    <property type="entry name" value="NU5C-like"/>
</dbReference>
<evidence type="ECO:0000256" key="8">
    <source>
        <dbReference type="RuleBase" id="RU003404"/>
    </source>
</evidence>
<keyword evidence="8" id="KW-0520">NAD</keyword>
<dbReference type="PRINTS" id="PR01434">
    <property type="entry name" value="NADHDHGNASE5"/>
</dbReference>
<evidence type="ECO:0000256" key="5">
    <source>
        <dbReference type="ARBA" id="ARBA00022989"/>
    </source>
</evidence>
<proteinExistence type="inferred from homology"/>
<dbReference type="GO" id="GO:0042773">
    <property type="term" value="P:ATP synthesis coupled electron transport"/>
    <property type="evidence" value="ECO:0007669"/>
    <property type="project" value="InterPro"/>
</dbReference>
<feature type="transmembrane region" description="Helical" evidence="8">
    <location>
        <begin position="242"/>
        <end position="263"/>
    </location>
</feature>
<feature type="transmembrane region" description="Helical" evidence="8">
    <location>
        <begin position="298"/>
        <end position="320"/>
    </location>
</feature>
<feature type="transmembrane region" description="Helical" evidence="8">
    <location>
        <begin position="420"/>
        <end position="441"/>
    </location>
</feature>
<feature type="transmembrane region" description="Helical" evidence="8">
    <location>
        <begin position="151"/>
        <end position="171"/>
    </location>
</feature>
<keyword evidence="8" id="KW-0830">Ubiquinone</keyword>
<dbReference type="PANTHER" id="PTHR42829">
    <property type="entry name" value="NADH-UBIQUINONE OXIDOREDUCTASE CHAIN 5"/>
    <property type="match status" value="1"/>
</dbReference>
<comment type="catalytic activity">
    <reaction evidence="7 8">
        <text>a ubiquinone + NADH + 5 H(+)(in) = a ubiquinol + NAD(+) + 4 H(+)(out)</text>
        <dbReference type="Rhea" id="RHEA:29091"/>
        <dbReference type="Rhea" id="RHEA-COMP:9565"/>
        <dbReference type="Rhea" id="RHEA-COMP:9566"/>
        <dbReference type="ChEBI" id="CHEBI:15378"/>
        <dbReference type="ChEBI" id="CHEBI:16389"/>
        <dbReference type="ChEBI" id="CHEBI:17976"/>
        <dbReference type="ChEBI" id="CHEBI:57540"/>
        <dbReference type="ChEBI" id="CHEBI:57945"/>
        <dbReference type="EC" id="7.1.1.2"/>
    </reaction>
</comment>
<comment type="subcellular location">
    <subcellularLocation>
        <location evidence="1">Membrane</location>
        <topology evidence="1">Multi-pass membrane protein</topology>
    </subcellularLocation>
</comment>
<accession>A0A8F7CB68</accession>